<reference evidence="2 3" key="1">
    <citation type="submission" date="2021-02" db="EMBL/GenBank/DDBJ databases">
        <title>Lysobacter arenosi sp. nov., isolated from soil of gangwondo yeongwol, south Korea.</title>
        <authorList>
            <person name="Kim K.R."/>
            <person name="Kim K.H."/>
            <person name="Jeon C.O."/>
        </authorList>
    </citation>
    <scope>NUCLEOTIDE SEQUENCE [LARGE SCALE GENOMIC DNA]</scope>
    <source>
        <strain evidence="2 3">R7</strain>
    </source>
</reference>
<dbReference type="SUPFAM" id="SSF48452">
    <property type="entry name" value="TPR-like"/>
    <property type="match status" value="1"/>
</dbReference>
<dbReference type="RefSeq" id="WP_207526939.1">
    <property type="nucleotide sequence ID" value="NZ_CP071517.1"/>
</dbReference>
<gene>
    <name evidence="2" type="primary">pgaA</name>
    <name evidence="2" type="ORF">HIV01_011450</name>
</gene>
<dbReference type="InterPro" id="IPR049003">
    <property type="entry name" value="PgaA_barrel"/>
</dbReference>
<name>A0ABX7R8W0_9GAMM</name>
<dbReference type="NCBIfam" id="TIGR03939">
    <property type="entry name" value="PGA_TPR_OMP"/>
    <property type="match status" value="1"/>
</dbReference>
<evidence type="ECO:0000313" key="3">
    <source>
        <dbReference type="Proteomes" id="UP000663400"/>
    </source>
</evidence>
<dbReference type="Proteomes" id="UP000663400">
    <property type="component" value="Chromosome"/>
</dbReference>
<dbReference type="Pfam" id="PF21197">
    <property type="entry name" value="PgaA_barrel"/>
    <property type="match status" value="1"/>
</dbReference>
<accession>A0ABX7R8W0</accession>
<dbReference type="EMBL" id="CP071517">
    <property type="protein sequence ID" value="QSX73847.1"/>
    <property type="molecule type" value="Genomic_DNA"/>
</dbReference>
<evidence type="ECO:0000259" key="1">
    <source>
        <dbReference type="Pfam" id="PF21197"/>
    </source>
</evidence>
<keyword evidence="3" id="KW-1185">Reference proteome</keyword>
<organism evidence="2 3">
    <name type="scientific">Lysobacter arenosi</name>
    <dbReference type="NCBI Taxonomy" id="2795387"/>
    <lineage>
        <taxon>Bacteria</taxon>
        <taxon>Pseudomonadati</taxon>
        <taxon>Pseudomonadota</taxon>
        <taxon>Gammaproteobacteria</taxon>
        <taxon>Lysobacterales</taxon>
        <taxon>Lysobacteraceae</taxon>
        <taxon>Lysobacter</taxon>
    </lineage>
</organism>
<dbReference type="Gene3D" id="1.25.40.10">
    <property type="entry name" value="Tetratricopeptide repeat domain"/>
    <property type="match status" value="1"/>
</dbReference>
<proteinExistence type="predicted"/>
<protein>
    <submittedName>
        <fullName evidence="2">Poly-beta-1,6 N-acetyl-D-glucosamine export porin PgaA</fullName>
    </submittedName>
</protein>
<dbReference type="InterPro" id="IPR011990">
    <property type="entry name" value="TPR-like_helical_dom_sf"/>
</dbReference>
<sequence>MGEGHRPAMPSASPAVLRGWLLGTGLVLAITTPCFAQSGGAAQTRQHAQMLFEQGRAALRAGDRFAALRNFAQARSLVPGNADYGRAVADVLVELNAPQGAAQALGADKDIGIRSRQAAAEVRWGSQVPSLDRTHPYADTDAAIAHLQSLITEAGEATPVDDGLLLRLRRDLVVALRDRGRWDDALALACQLRASAGSLPPYVRIAEADALLGARRPDEAQQAYQEVLVALPNSRDARIGLFFAQVESEDFDAAFANVDSLASEGTAWRVVGTGPPARPNEDWLDSQILAAQARRFADMPADAWRRINPLADAAPGSAYLRLERGETAAARGWSRLAHEEILIAKSLAPEDFTIDLALADSQFRRRDWRGSEQRAENLARIDPVNSHLQQLLDDQAAHRSAELIAELAPRTAEGGSDVAPGDGLTAAVRVYTPPIRERWRLLAAGERETSKPEDVRLERNRYGAGIEGRWPDVTFELTGWANTGMLDHAGADASLQWQPDDHWTLGASLQAFSMETPLRAVEAGIRADAAGISTGYAWNESRIASVGLTAMDFTDGNDRLQLNADFGATVVDTPKLDVVLRPSLSLSRNTLRDTPYFNPERDASLMVAAELWHILWREYERSLSQRLIINAGGYWQRDFGQDVIGDITYEHFYRHDPRTEWNYGISWSRRLYDGDAERLLTAFVRLRQRF</sequence>
<feature type="domain" description="PgaA membrane beta barrel" evidence="1">
    <location>
        <begin position="412"/>
        <end position="690"/>
    </location>
</feature>
<dbReference type="InterPro" id="IPR023870">
    <property type="entry name" value="PGA_export_porin_PgaA"/>
</dbReference>
<evidence type="ECO:0000313" key="2">
    <source>
        <dbReference type="EMBL" id="QSX73847.1"/>
    </source>
</evidence>